<dbReference type="EMBL" id="ML991788">
    <property type="protein sequence ID" value="KAF2235874.1"/>
    <property type="molecule type" value="Genomic_DNA"/>
</dbReference>
<name>A0A6A6HCM2_VIRVR</name>
<evidence type="ECO:0000313" key="2">
    <source>
        <dbReference type="Proteomes" id="UP000800092"/>
    </source>
</evidence>
<gene>
    <name evidence="1" type="ORF">EV356DRAFT_575398</name>
</gene>
<keyword evidence="2" id="KW-1185">Reference proteome</keyword>
<reference evidence="1" key="1">
    <citation type="journal article" date="2020" name="Stud. Mycol.">
        <title>101 Dothideomycetes genomes: a test case for predicting lifestyles and emergence of pathogens.</title>
        <authorList>
            <person name="Haridas S."/>
            <person name="Albert R."/>
            <person name="Binder M."/>
            <person name="Bloem J."/>
            <person name="Labutti K."/>
            <person name="Salamov A."/>
            <person name="Andreopoulos B."/>
            <person name="Baker S."/>
            <person name="Barry K."/>
            <person name="Bills G."/>
            <person name="Bluhm B."/>
            <person name="Cannon C."/>
            <person name="Castanera R."/>
            <person name="Culley D."/>
            <person name="Daum C."/>
            <person name="Ezra D."/>
            <person name="Gonzalez J."/>
            <person name="Henrissat B."/>
            <person name="Kuo A."/>
            <person name="Liang C."/>
            <person name="Lipzen A."/>
            <person name="Lutzoni F."/>
            <person name="Magnuson J."/>
            <person name="Mondo S."/>
            <person name="Nolan M."/>
            <person name="Ohm R."/>
            <person name="Pangilinan J."/>
            <person name="Park H.-J."/>
            <person name="Ramirez L."/>
            <person name="Alfaro M."/>
            <person name="Sun H."/>
            <person name="Tritt A."/>
            <person name="Yoshinaga Y."/>
            <person name="Zwiers L.-H."/>
            <person name="Turgeon B."/>
            <person name="Goodwin S."/>
            <person name="Spatafora J."/>
            <person name="Crous P."/>
            <person name="Grigoriev I."/>
        </authorList>
    </citation>
    <scope>NUCLEOTIDE SEQUENCE</scope>
    <source>
        <strain evidence="1">Tuck. ex Michener</strain>
    </source>
</reference>
<proteinExistence type="predicted"/>
<dbReference type="Proteomes" id="UP000800092">
    <property type="component" value="Unassembled WGS sequence"/>
</dbReference>
<dbReference type="AlphaFoldDB" id="A0A6A6HCM2"/>
<evidence type="ECO:0000313" key="1">
    <source>
        <dbReference type="EMBL" id="KAF2235874.1"/>
    </source>
</evidence>
<dbReference type="OrthoDB" id="5405126at2759"/>
<accession>A0A6A6HCM2</accession>
<sequence>MACRCCEAALKRNGVQTSNIAKLTSRRSFSSGTRYLKNGGLPIFGETSSPELDSVLSTLRYKVFLPNAHLNQQQRKLVFREKYRSQLETQPVKVTIGDEEVELVHMDQLNLPNTWDLTKRVFALLSKEKQAKDWHNVLPNLMHGFQGVRFGLSPARMEKMVRTANSAEMQDVVMKCLQQVKTTNLSLKWPGIRYEVLWGIHAAAQNGGTEPWGEQETKQAIGWMKQVAIQLESRIHGGGFLNDSHDPRASPAVIGLLLELYAARASQHMGGVDMEGKVRIYAERLMDVLPRWRDDYFADAPHEGQKLVFQVILYQALNLAQRVLGADMPQAEAATKRRKSLGDLIQKQLNTNMMEVKPQYCVMRMKETWEKRIQKK</sequence>
<organism evidence="1 2">
    <name type="scientific">Viridothelium virens</name>
    <name type="common">Speckled blister lichen</name>
    <name type="synonym">Trypethelium virens</name>
    <dbReference type="NCBI Taxonomy" id="1048519"/>
    <lineage>
        <taxon>Eukaryota</taxon>
        <taxon>Fungi</taxon>
        <taxon>Dikarya</taxon>
        <taxon>Ascomycota</taxon>
        <taxon>Pezizomycotina</taxon>
        <taxon>Dothideomycetes</taxon>
        <taxon>Dothideomycetes incertae sedis</taxon>
        <taxon>Trypetheliales</taxon>
        <taxon>Trypetheliaceae</taxon>
        <taxon>Viridothelium</taxon>
    </lineage>
</organism>
<protein>
    <submittedName>
        <fullName evidence="1">Uncharacterized protein</fullName>
    </submittedName>
</protein>